<accession>A0A0A2APJ4</accession>
<evidence type="ECO:0000313" key="2">
    <source>
        <dbReference type="Proteomes" id="UP000030533"/>
    </source>
</evidence>
<name>A0A0A2APJ4_PROMR</name>
<comment type="caution">
    <text evidence="1">The sequence shown here is derived from an EMBL/GenBank/DDBJ whole genome shotgun (WGS) entry which is preliminary data.</text>
</comment>
<proteinExistence type="predicted"/>
<evidence type="ECO:0000313" key="1">
    <source>
        <dbReference type="EMBL" id="KGG02349.1"/>
    </source>
</evidence>
<dbReference type="EMBL" id="JNAO01000005">
    <property type="protein sequence ID" value="KGG02349.1"/>
    <property type="molecule type" value="Genomic_DNA"/>
</dbReference>
<sequence length="55" mass="6557">MHPSKVVKDPKINDTYYDPDVDKLYQYVKIGDFPPEWVVTNIDEDDDYYYASMGY</sequence>
<dbReference type="RefSeq" id="WP_011863193.1">
    <property type="nucleotide sequence ID" value="NZ_JNAO01000005.1"/>
</dbReference>
<protein>
    <submittedName>
        <fullName evidence="1">Uncharacterized protein</fullName>
    </submittedName>
</protein>
<organism evidence="1 2">
    <name type="scientific">Prochlorococcus marinus str. MIT 9314</name>
    <dbReference type="NCBI Taxonomy" id="167548"/>
    <lineage>
        <taxon>Bacteria</taxon>
        <taxon>Bacillati</taxon>
        <taxon>Cyanobacteriota</taxon>
        <taxon>Cyanophyceae</taxon>
        <taxon>Synechococcales</taxon>
        <taxon>Prochlorococcaceae</taxon>
        <taxon>Prochlorococcus</taxon>
    </lineage>
</organism>
<dbReference type="STRING" id="167548.EU98_0527"/>
<reference evidence="2" key="1">
    <citation type="journal article" date="2014" name="Sci. Data">
        <title>Genomes of diverse isolates of the marine cyanobacterium Prochlorococcus.</title>
        <authorList>
            <person name="Biller S."/>
            <person name="Berube P."/>
            <person name="Thompson J."/>
            <person name="Kelly L."/>
            <person name="Roggensack S."/>
            <person name="Awad L."/>
            <person name="Roache-Johnson K."/>
            <person name="Ding H."/>
            <person name="Giovannoni S.J."/>
            <person name="Moore L.R."/>
            <person name="Chisholm S.W."/>
        </authorList>
    </citation>
    <scope>NUCLEOTIDE SEQUENCE [LARGE SCALE GENOMIC DNA]</scope>
    <source>
        <strain evidence="2">MIT 9314</strain>
    </source>
</reference>
<gene>
    <name evidence="1" type="ORF">EU98_0527</name>
</gene>
<dbReference type="Proteomes" id="UP000030533">
    <property type="component" value="Unassembled WGS sequence"/>
</dbReference>
<dbReference type="AlphaFoldDB" id="A0A0A2APJ4"/>